<feature type="domain" description="Methionyl/Valyl/Leucyl/Isoleucyl-tRNA synthetase anticodon-binding" evidence="12">
    <location>
        <begin position="703"/>
        <end position="855"/>
    </location>
</feature>
<dbReference type="GO" id="GO:0005524">
    <property type="term" value="F:ATP binding"/>
    <property type="evidence" value="ECO:0007669"/>
    <property type="project" value="UniProtKB-KW"/>
</dbReference>
<dbReference type="Pfam" id="PF00133">
    <property type="entry name" value="tRNA-synt_1"/>
    <property type="match status" value="1"/>
</dbReference>
<dbReference type="FunFam" id="3.40.50.620:FF:000133">
    <property type="entry name" value="Isoleucyl-tRNA synthetase, cytoplasmic"/>
    <property type="match status" value="1"/>
</dbReference>
<evidence type="ECO:0000256" key="9">
    <source>
        <dbReference type="ARBA" id="ARBA00048359"/>
    </source>
</evidence>
<comment type="similarity">
    <text evidence="1 10">Belongs to the class-I aminoacyl-tRNA synthetase family.</text>
</comment>
<keyword evidence="4 10" id="KW-0547">Nucleotide-binding</keyword>
<evidence type="ECO:0000259" key="11">
    <source>
        <dbReference type="Pfam" id="PF00133"/>
    </source>
</evidence>
<reference evidence="14" key="1">
    <citation type="journal article" date="2013" name="Proc. Natl. Acad. Sci. U.S.A.">
        <title>Genome structure and metabolic features in the red seaweed Chondrus crispus shed light on evolution of the Archaeplastida.</title>
        <authorList>
            <person name="Collen J."/>
            <person name="Porcel B."/>
            <person name="Carre W."/>
            <person name="Ball S.G."/>
            <person name="Chaparro C."/>
            <person name="Tonon T."/>
            <person name="Barbeyron T."/>
            <person name="Michel G."/>
            <person name="Noel B."/>
            <person name="Valentin K."/>
            <person name="Elias M."/>
            <person name="Artiguenave F."/>
            <person name="Arun A."/>
            <person name="Aury J.M."/>
            <person name="Barbosa-Neto J.F."/>
            <person name="Bothwell J.H."/>
            <person name="Bouget F.Y."/>
            <person name="Brillet L."/>
            <person name="Cabello-Hurtado F."/>
            <person name="Capella-Gutierrez S."/>
            <person name="Charrier B."/>
            <person name="Cladiere L."/>
            <person name="Cock J.M."/>
            <person name="Coelho S.M."/>
            <person name="Colleoni C."/>
            <person name="Czjzek M."/>
            <person name="Da Silva C."/>
            <person name="Delage L."/>
            <person name="Denoeud F."/>
            <person name="Deschamps P."/>
            <person name="Dittami S.M."/>
            <person name="Gabaldon T."/>
            <person name="Gachon C.M."/>
            <person name="Groisillier A."/>
            <person name="Herve C."/>
            <person name="Jabbari K."/>
            <person name="Katinka M."/>
            <person name="Kloareg B."/>
            <person name="Kowalczyk N."/>
            <person name="Labadie K."/>
            <person name="Leblanc C."/>
            <person name="Lopez P.J."/>
            <person name="McLachlan D.H."/>
            <person name="Meslet-Cladiere L."/>
            <person name="Moustafa A."/>
            <person name="Nehr Z."/>
            <person name="Nyvall Collen P."/>
            <person name="Panaud O."/>
            <person name="Partensky F."/>
            <person name="Poulain J."/>
            <person name="Rensing S.A."/>
            <person name="Rousvoal S."/>
            <person name="Samson G."/>
            <person name="Symeonidi A."/>
            <person name="Weissenbach J."/>
            <person name="Zambounis A."/>
            <person name="Wincker P."/>
            <person name="Boyen C."/>
        </authorList>
    </citation>
    <scope>NUCLEOTIDE SEQUENCE [LARGE SCALE GENOMIC DNA]</scope>
    <source>
        <strain evidence="14">cv. Stackhouse</strain>
    </source>
</reference>
<accession>R7QCF2</accession>
<name>R7QCF2_CHOCR</name>
<evidence type="ECO:0000256" key="6">
    <source>
        <dbReference type="ARBA" id="ARBA00022917"/>
    </source>
</evidence>
<evidence type="ECO:0000256" key="2">
    <source>
        <dbReference type="ARBA" id="ARBA00013165"/>
    </source>
</evidence>
<dbReference type="PANTHER" id="PTHR42780">
    <property type="entry name" value="SOLEUCYL-TRNA SYNTHETASE"/>
    <property type="match status" value="1"/>
</dbReference>
<keyword evidence="3 10" id="KW-0436">Ligase</keyword>
<dbReference type="CDD" id="cd07961">
    <property type="entry name" value="Anticodon_Ia_Ile_ABEc"/>
    <property type="match status" value="1"/>
</dbReference>
<evidence type="ECO:0000256" key="4">
    <source>
        <dbReference type="ARBA" id="ARBA00022741"/>
    </source>
</evidence>
<dbReference type="Gene3D" id="1.10.730.10">
    <property type="entry name" value="Isoleucyl-tRNA Synthetase, Domain 1"/>
    <property type="match status" value="1"/>
</dbReference>
<proteinExistence type="inferred from homology"/>
<dbReference type="Gene3D" id="3.40.50.620">
    <property type="entry name" value="HUPs"/>
    <property type="match status" value="2"/>
</dbReference>
<protein>
    <recommendedName>
        <fullName evidence="2">isoleucine--tRNA ligase</fullName>
        <ecNumber evidence="2">6.1.1.5</ecNumber>
    </recommendedName>
    <alternativeName>
        <fullName evidence="8">Isoleucyl-tRNA synthetase</fullName>
    </alternativeName>
</protein>
<dbReference type="KEGG" id="ccp:CHC_T00009388001"/>
<dbReference type="FunFam" id="1.10.730.10:FF:000004">
    <property type="entry name" value="Isoleucyl-tRNA synthetase, cytoplasmic"/>
    <property type="match status" value="1"/>
</dbReference>
<dbReference type="FunFam" id="3.40.50.620:FF:000023">
    <property type="entry name" value="Isoleucyl-tRNA synthetase,cytoplasmic"/>
    <property type="match status" value="1"/>
</dbReference>
<dbReference type="STRING" id="2769.R7QCF2"/>
<dbReference type="InterPro" id="IPR014729">
    <property type="entry name" value="Rossmann-like_a/b/a_fold"/>
</dbReference>
<gene>
    <name evidence="13" type="ORF">CHC_T00009388001</name>
</gene>
<dbReference type="Pfam" id="PF08264">
    <property type="entry name" value="Anticodon_1"/>
    <property type="match status" value="1"/>
</dbReference>
<dbReference type="HAMAP" id="MF_02003">
    <property type="entry name" value="Ile_tRNA_synth_type2"/>
    <property type="match status" value="1"/>
</dbReference>
<evidence type="ECO:0000256" key="10">
    <source>
        <dbReference type="RuleBase" id="RU363035"/>
    </source>
</evidence>
<dbReference type="SUPFAM" id="SSF50677">
    <property type="entry name" value="ValRS/IleRS/LeuRS editing domain"/>
    <property type="match status" value="1"/>
</dbReference>
<dbReference type="Gramene" id="CDF35091">
    <property type="protein sequence ID" value="CDF35091"/>
    <property type="gene ID" value="CHC_T00009388001"/>
</dbReference>
<dbReference type="OrthoDB" id="1706657at2759"/>
<evidence type="ECO:0000313" key="13">
    <source>
        <dbReference type="EMBL" id="CDF35091.1"/>
    </source>
</evidence>
<dbReference type="PANTHER" id="PTHR42780:SF1">
    <property type="entry name" value="ISOLEUCINE--TRNA LIGASE, CYTOPLASMIC"/>
    <property type="match status" value="1"/>
</dbReference>
<dbReference type="InterPro" id="IPR033709">
    <property type="entry name" value="Anticodon_Ile_ABEc"/>
</dbReference>
<dbReference type="AlphaFoldDB" id="R7QCF2"/>
<dbReference type="PRINTS" id="PR00984">
    <property type="entry name" value="TRNASYNTHILE"/>
</dbReference>
<dbReference type="InterPro" id="IPR001412">
    <property type="entry name" value="aa-tRNA-synth_I_CS"/>
</dbReference>
<dbReference type="InterPro" id="IPR013155">
    <property type="entry name" value="M/V/L/I-tRNA-synth_anticd-bd"/>
</dbReference>
<dbReference type="GeneID" id="17322626"/>
<dbReference type="EC" id="6.1.1.5" evidence="2"/>
<dbReference type="EMBL" id="HG001718">
    <property type="protein sequence ID" value="CDF35091.1"/>
    <property type="molecule type" value="Genomic_DNA"/>
</dbReference>
<dbReference type="InterPro" id="IPR009080">
    <property type="entry name" value="tRNAsynth_Ia_anticodon-bd"/>
</dbReference>
<dbReference type="Proteomes" id="UP000012073">
    <property type="component" value="Unassembled WGS sequence"/>
</dbReference>
<dbReference type="CDD" id="cd00818">
    <property type="entry name" value="IleRS_core"/>
    <property type="match status" value="1"/>
</dbReference>
<dbReference type="InterPro" id="IPR009008">
    <property type="entry name" value="Val/Leu/Ile-tRNA-synth_edit"/>
</dbReference>
<evidence type="ECO:0000256" key="3">
    <source>
        <dbReference type="ARBA" id="ARBA00022598"/>
    </source>
</evidence>
<evidence type="ECO:0000256" key="8">
    <source>
        <dbReference type="ARBA" id="ARBA00032665"/>
    </source>
</evidence>
<dbReference type="InterPro" id="IPR002300">
    <property type="entry name" value="aa-tRNA-synth_Ia"/>
</dbReference>
<organism evidence="13 14">
    <name type="scientific">Chondrus crispus</name>
    <name type="common">Carrageen Irish moss</name>
    <name type="synonym">Polymorpha crispa</name>
    <dbReference type="NCBI Taxonomy" id="2769"/>
    <lineage>
        <taxon>Eukaryota</taxon>
        <taxon>Rhodophyta</taxon>
        <taxon>Florideophyceae</taxon>
        <taxon>Rhodymeniophycidae</taxon>
        <taxon>Gigartinales</taxon>
        <taxon>Gigartinaceae</taxon>
        <taxon>Chondrus</taxon>
    </lineage>
</organism>
<dbReference type="InterPro" id="IPR002301">
    <property type="entry name" value="Ile-tRNA-ligase"/>
</dbReference>
<dbReference type="GO" id="GO:0006428">
    <property type="term" value="P:isoleucyl-tRNA aminoacylation"/>
    <property type="evidence" value="ECO:0007669"/>
    <property type="project" value="InterPro"/>
</dbReference>
<sequence length="1162" mass="131345">MSTPGEVPERISFPSTEEGVLSHWKDIDAFHTANKLSEGRPVFSFYDGPPFATGLPHYGHLLAGTIKDTVTRFAYQTGHHVPRRFGWDCHGLPIEFEIEKMLGIKSRDDVLKLGIDKYNAECRKIVMRYSKEWETVVTRLGRWIDFENDYKTLDTSFMETVWWVFKSLHAKGLVYRGFRVMPYSTACTTPLSNFEAGLNYKDVDDPAVVVSFPIIDAEEPASFLAWTTTPWTLPSNLALCVRDDLDYVYVADHKSGNTYVLAESRLVQLYKNPKKKKGFEILRKVKGKELVGLKYQPLFDYFKNEYGERAFRVLSDEYVTDADGTGIVHQAPAFGEDDYRVCTTNGIVDLGEDLPCPVDDDGKFVDPVVDFAGLHVKEADKKIIVELKERGRLVKNDSLNHRYPFCWRSDTPLIQRAVPSWFVNVTAIKDKLVANNKETYWVPGFVQHNRFGSWLENARDWNVSRNRYWGTPLPVWTNDETGEFIVIGSVKELEELSGRTGITDLHRDSVDDIEIKSPKTGAALKRTSEVFDCWFESGSMPYSSVHYPFEKDSEEQFKHSFPAPSIGWQPHEYRCWFYTLMVLSTALFDKPAFKNCVVNGLVLAEDGKKMSKRLKNYPDPVHVLSNYGADALRLYLVNSPVVRAEPLRFKEEGVRNVIKDVMLPWFNSLRFLTQNVRALDKSSGVPLKIADASKHEKHKNQMDVWIESALGSLTAAVHEEMSAYRLYTVVPKLLSFVNSLTDWYVRLNRPRLKGMGTEEEQRAALGTLAHVLLTLAQLMAPFAPFFAEYTYQILKPVAPEELQSGSVHFLMLPEVDTSHVDKPFEAAIEHMKAAIVLGRVGREHKEIALKQPLKEATVIHRDTSVIESVRSLEMYVRSELNVRTVKYSSDESEYVMLKADADGRVLGRKLGKDFKTVHKAVRALKPEEVLKLESQGELEVAGHILTSSDVKISRELKEEFKTCGDLQVETSSNGLLVVLNMVRDEDLVNEGTAKEMINRIQKLRKKVNLRPEDKIEIFIDTEDASLLSVMSSKESVFRDVLNGCIPLVISEKAEEAVEIAYESVEAIGEAELKVCLTKASVAPSTARIQELVSGNQRAAQAISAYLRCRDLKCLNVEKKEDGMLESVDVAVTVDGEVRCCSVRIGKELFLCTADRVAAGAPL</sequence>
<dbReference type="GO" id="GO:0004822">
    <property type="term" value="F:isoleucine-tRNA ligase activity"/>
    <property type="evidence" value="ECO:0007669"/>
    <property type="project" value="UniProtKB-EC"/>
</dbReference>
<dbReference type="GO" id="GO:0002161">
    <property type="term" value="F:aminoacyl-tRNA deacylase activity"/>
    <property type="evidence" value="ECO:0007669"/>
    <property type="project" value="InterPro"/>
</dbReference>
<dbReference type="SUPFAM" id="SSF47323">
    <property type="entry name" value="Anticodon-binding domain of a subclass of class I aminoacyl-tRNA synthetases"/>
    <property type="match status" value="1"/>
</dbReference>
<feature type="domain" description="Aminoacyl-tRNA synthetase class Ia" evidence="11">
    <location>
        <begin position="20"/>
        <end position="645"/>
    </location>
</feature>
<dbReference type="GO" id="GO:0000049">
    <property type="term" value="F:tRNA binding"/>
    <property type="evidence" value="ECO:0007669"/>
    <property type="project" value="InterPro"/>
</dbReference>
<dbReference type="NCBIfam" id="TIGR00392">
    <property type="entry name" value="ileS"/>
    <property type="match status" value="1"/>
</dbReference>
<comment type="catalytic activity">
    <reaction evidence="9">
        <text>tRNA(Ile) + L-isoleucine + ATP = L-isoleucyl-tRNA(Ile) + AMP + diphosphate</text>
        <dbReference type="Rhea" id="RHEA:11060"/>
        <dbReference type="Rhea" id="RHEA-COMP:9666"/>
        <dbReference type="Rhea" id="RHEA-COMP:9695"/>
        <dbReference type="ChEBI" id="CHEBI:30616"/>
        <dbReference type="ChEBI" id="CHEBI:33019"/>
        <dbReference type="ChEBI" id="CHEBI:58045"/>
        <dbReference type="ChEBI" id="CHEBI:78442"/>
        <dbReference type="ChEBI" id="CHEBI:78528"/>
        <dbReference type="ChEBI" id="CHEBI:456215"/>
        <dbReference type="EC" id="6.1.1.5"/>
    </reaction>
</comment>
<evidence type="ECO:0000256" key="5">
    <source>
        <dbReference type="ARBA" id="ARBA00022840"/>
    </source>
</evidence>
<dbReference type="PhylomeDB" id="R7QCF2"/>
<keyword evidence="14" id="KW-1185">Reference proteome</keyword>
<evidence type="ECO:0000259" key="12">
    <source>
        <dbReference type="Pfam" id="PF08264"/>
    </source>
</evidence>
<evidence type="ECO:0000256" key="1">
    <source>
        <dbReference type="ARBA" id="ARBA00005594"/>
    </source>
</evidence>
<evidence type="ECO:0000256" key="7">
    <source>
        <dbReference type="ARBA" id="ARBA00023146"/>
    </source>
</evidence>
<dbReference type="PROSITE" id="PS00178">
    <property type="entry name" value="AA_TRNA_LIGASE_I"/>
    <property type="match status" value="1"/>
</dbReference>
<dbReference type="SUPFAM" id="SSF52374">
    <property type="entry name" value="Nucleotidylyl transferase"/>
    <property type="match status" value="1"/>
</dbReference>
<dbReference type="Pfam" id="PF19302">
    <property type="entry name" value="DUF5915"/>
    <property type="match status" value="1"/>
</dbReference>
<keyword evidence="7 10" id="KW-0030">Aminoacyl-tRNA synthetase</keyword>
<dbReference type="RefSeq" id="XP_005714910.1">
    <property type="nucleotide sequence ID" value="XM_005714853.1"/>
</dbReference>
<dbReference type="Gene3D" id="3.90.740.10">
    <property type="entry name" value="Valyl/Leucyl/Isoleucyl-tRNA synthetase, editing domain"/>
    <property type="match status" value="1"/>
</dbReference>
<keyword evidence="6 10" id="KW-0648">Protein biosynthesis</keyword>
<evidence type="ECO:0000313" key="14">
    <source>
        <dbReference type="Proteomes" id="UP000012073"/>
    </source>
</evidence>
<dbReference type="OMA" id="EIIVIHK"/>
<keyword evidence="5 10" id="KW-0067">ATP-binding</keyword>
<dbReference type="InterPro" id="IPR023586">
    <property type="entry name" value="Ile-tRNA-ligase_type2"/>
</dbReference>
<dbReference type="FunFam" id="3.90.740.10:FF:000044">
    <property type="entry name" value="Isoleucine--tRNA ligase"/>
    <property type="match status" value="1"/>
</dbReference>